<accession>A0A445ANE5</accession>
<proteinExistence type="predicted"/>
<sequence length="130" mass="14353">MGKRGEHIVHLGRGGEGRGGFDMCGVQLAFTAAVRGCPRSLSSYCRRYPSQTPCSLSSSSLGAHPPSNSSCSRSSCHRRRRLVALSKGKRMELLCIKQWISGLLPTVSEFKLFKAVILFYYIEINQIIDS</sequence>
<organism evidence="1 2">
    <name type="scientific">Arachis hypogaea</name>
    <name type="common">Peanut</name>
    <dbReference type="NCBI Taxonomy" id="3818"/>
    <lineage>
        <taxon>Eukaryota</taxon>
        <taxon>Viridiplantae</taxon>
        <taxon>Streptophyta</taxon>
        <taxon>Embryophyta</taxon>
        <taxon>Tracheophyta</taxon>
        <taxon>Spermatophyta</taxon>
        <taxon>Magnoliopsida</taxon>
        <taxon>eudicotyledons</taxon>
        <taxon>Gunneridae</taxon>
        <taxon>Pentapetalae</taxon>
        <taxon>rosids</taxon>
        <taxon>fabids</taxon>
        <taxon>Fabales</taxon>
        <taxon>Fabaceae</taxon>
        <taxon>Papilionoideae</taxon>
        <taxon>50 kb inversion clade</taxon>
        <taxon>dalbergioids sensu lato</taxon>
        <taxon>Dalbergieae</taxon>
        <taxon>Pterocarpus clade</taxon>
        <taxon>Arachis</taxon>
    </lineage>
</organism>
<evidence type="ECO:0000313" key="1">
    <source>
        <dbReference type="EMBL" id="RYR27953.1"/>
    </source>
</evidence>
<dbReference type="Proteomes" id="UP000289738">
    <property type="component" value="Chromosome B01"/>
</dbReference>
<dbReference type="AlphaFoldDB" id="A0A445ANE5"/>
<comment type="caution">
    <text evidence="1">The sequence shown here is derived from an EMBL/GenBank/DDBJ whole genome shotgun (WGS) entry which is preliminary data.</text>
</comment>
<reference evidence="1 2" key="1">
    <citation type="submission" date="2019-01" db="EMBL/GenBank/DDBJ databases">
        <title>Sequencing of cultivated peanut Arachis hypogaea provides insights into genome evolution and oil improvement.</title>
        <authorList>
            <person name="Chen X."/>
        </authorList>
    </citation>
    <scope>NUCLEOTIDE SEQUENCE [LARGE SCALE GENOMIC DNA]</scope>
    <source>
        <strain evidence="2">cv. Fuhuasheng</strain>
        <tissue evidence="1">Leaves</tissue>
    </source>
</reference>
<keyword evidence="2" id="KW-1185">Reference proteome</keyword>
<protein>
    <submittedName>
        <fullName evidence="1">Uncharacterized protein</fullName>
    </submittedName>
</protein>
<dbReference type="EMBL" id="SDMP01000011">
    <property type="protein sequence ID" value="RYR27953.1"/>
    <property type="molecule type" value="Genomic_DNA"/>
</dbReference>
<evidence type="ECO:0000313" key="2">
    <source>
        <dbReference type="Proteomes" id="UP000289738"/>
    </source>
</evidence>
<name>A0A445ANE5_ARAHY</name>
<gene>
    <name evidence="1" type="ORF">Ahy_B01g052024</name>
</gene>